<dbReference type="GO" id="GO:0050567">
    <property type="term" value="F:glutaminyl-tRNA synthase (glutamine-hydrolyzing) activity"/>
    <property type="evidence" value="ECO:0007669"/>
    <property type="project" value="UniProtKB-UniRule"/>
</dbReference>
<dbReference type="SUPFAM" id="SSF55931">
    <property type="entry name" value="Glutamine synthetase/guanido kinase"/>
    <property type="match status" value="1"/>
</dbReference>
<dbReference type="InterPro" id="IPR004115">
    <property type="entry name" value="GAD-like_sf"/>
</dbReference>
<dbReference type="HAMAP" id="MF_00588">
    <property type="entry name" value="GatE"/>
    <property type="match status" value="1"/>
</dbReference>
<comment type="similarity">
    <text evidence="6">Belongs to the GatB/GatE family. GatE subfamily.</text>
</comment>
<dbReference type="InterPro" id="IPR018027">
    <property type="entry name" value="Asn/Gln_amidotransferase"/>
</dbReference>
<dbReference type="PANTHER" id="PTHR11659:SF2">
    <property type="entry name" value="GLUTAMYL-TRNA(GLN) AMIDOTRANSFERASE SUBUNIT E"/>
    <property type="match status" value="1"/>
</dbReference>
<keyword evidence="4 6" id="KW-0648">Protein biosynthesis</keyword>
<dbReference type="Pfam" id="PF02938">
    <property type="entry name" value="GAD"/>
    <property type="match status" value="1"/>
</dbReference>
<dbReference type="PANTHER" id="PTHR11659">
    <property type="entry name" value="GLUTAMYL-TRNA GLN AMIDOTRANSFERASE SUBUNIT B MITOCHONDRIAL AND PROKARYOTIC PET112-RELATED"/>
    <property type="match status" value="1"/>
</dbReference>
<evidence type="ECO:0000313" key="9">
    <source>
        <dbReference type="Proteomes" id="UP000619545"/>
    </source>
</evidence>
<dbReference type="PROSITE" id="PS01234">
    <property type="entry name" value="GATB"/>
    <property type="match status" value="1"/>
</dbReference>
<evidence type="ECO:0000256" key="1">
    <source>
        <dbReference type="ARBA" id="ARBA00022598"/>
    </source>
</evidence>
<evidence type="ECO:0000256" key="5">
    <source>
        <dbReference type="ARBA" id="ARBA00047913"/>
    </source>
</evidence>
<dbReference type="InterPro" id="IPR004414">
    <property type="entry name" value="GatE"/>
</dbReference>
<dbReference type="SUPFAM" id="SSF89095">
    <property type="entry name" value="GatB/YqeY motif"/>
    <property type="match status" value="1"/>
</dbReference>
<dbReference type="InterPro" id="IPR006075">
    <property type="entry name" value="Asn/Gln-tRNA_Trfase_suB/E_cat"/>
</dbReference>
<dbReference type="InterPro" id="IPR014746">
    <property type="entry name" value="Gln_synth/guanido_kin_cat_dom"/>
</dbReference>
<keyword evidence="3 6" id="KW-0067">ATP-binding</keyword>
<dbReference type="GO" id="GO:0005737">
    <property type="term" value="C:cytoplasm"/>
    <property type="evidence" value="ECO:0007669"/>
    <property type="project" value="InterPro"/>
</dbReference>
<dbReference type="EC" id="6.3.5.-" evidence="6"/>
<dbReference type="GO" id="GO:0005524">
    <property type="term" value="F:ATP binding"/>
    <property type="evidence" value="ECO:0007669"/>
    <property type="project" value="UniProtKB-KW"/>
</dbReference>
<dbReference type="Gene3D" id="3.30.1360.30">
    <property type="entry name" value="GAD-like domain"/>
    <property type="match status" value="1"/>
</dbReference>
<dbReference type="InterPro" id="IPR042114">
    <property type="entry name" value="GatB_C_1"/>
</dbReference>
<organism evidence="8 9">
    <name type="scientific">Methanopyrus kandleri</name>
    <dbReference type="NCBI Taxonomy" id="2320"/>
    <lineage>
        <taxon>Archaea</taxon>
        <taxon>Methanobacteriati</taxon>
        <taxon>Methanobacteriota</taxon>
        <taxon>Methanomada group</taxon>
        <taxon>Methanopyri</taxon>
        <taxon>Methanopyrales</taxon>
        <taxon>Methanopyraceae</taxon>
        <taxon>Methanopyrus</taxon>
    </lineage>
</organism>
<keyword evidence="1 6" id="KW-0436">Ligase</keyword>
<dbReference type="InterPro" id="IPR029351">
    <property type="entry name" value="GAD_dom"/>
</dbReference>
<keyword evidence="2 6" id="KW-0547">Nucleotide-binding</keyword>
<keyword evidence="8" id="KW-0808">Transferase</keyword>
<dbReference type="Proteomes" id="UP000619545">
    <property type="component" value="Unassembled WGS sequence"/>
</dbReference>
<dbReference type="SMART" id="SM00845">
    <property type="entry name" value="GatB_Yqey"/>
    <property type="match status" value="1"/>
</dbReference>
<evidence type="ECO:0000256" key="3">
    <source>
        <dbReference type="ARBA" id="ARBA00022840"/>
    </source>
</evidence>
<dbReference type="GeneID" id="1477432"/>
<reference evidence="8" key="1">
    <citation type="journal article" date="2020" name="bioRxiv">
        <title>A rank-normalized archaeal taxonomy based on genome phylogeny resolves widespread incomplete and uneven classifications.</title>
        <authorList>
            <person name="Rinke C."/>
            <person name="Chuvochina M."/>
            <person name="Mussig A.J."/>
            <person name="Chaumeil P.-A."/>
            <person name="Waite D.W."/>
            <person name="Whitman W.B."/>
            <person name="Parks D.H."/>
            <person name="Hugenholtz P."/>
        </authorList>
    </citation>
    <scope>NUCLEOTIDE SEQUENCE</scope>
    <source>
        <strain evidence="8">UBA8853</strain>
    </source>
</reference>
<dbReference type="InterPro" id="IPR017958">
    <property type="entry name" value="Gln-tRNA_amidoTrfase_suB_CS"/>
</dbReference>
<gene>
    <name evidence="6 8" type="primary">gatE</name>
    <name evidence="8" type="ORF">HA336_05810</name>
</gene>
<comment type="function">
    <text evidence="6">Allows the formation of correctly charged Gln-tRNA(Gln) through the transamidation of misacylated Glu-tRNA(Gln) in organisms which lack glutaminyl-tRNA synthetase. The reaction takes place in the presence of glutamine and ATP through an activated gamma-phospho-Glu-tRNA(Gln). The GatDE system is specific for glutamate and does not act on aspartate.</text>
</comment>
<dbReference type="FunFam" id="3.30.1360.30:FF:000003">
    <property type="entry name" value="Glutamyl-tRNA(Gln) amidotransferase subunit E"/>
    <property type="match status" value="1"/>
</dbReference>
<evidence type="ECO:0000256" key="6">
    <source>
        <dbReference type="HAMAP-Rule" id="MF_00588"/>
    </source>
</evidence>
<dbReference type="GO" id="GO:0016740">
    <property type="term" value="F:transferase activity"/>
    <property type="evidence" value="ECO:0007669"/>
    <property type="project" value="UniProtKB-KW"/>
</dbReference>
<evidence type="ECO:0000256" key="4">
    <source>
        <dbReference type="ARBA" id="ARBA00022917"/>
    </source>
</evidence>
<dbReference type="SMR" id="A0A832WS46"/>
<feature type="domain" description="Asn/Gln amidotransferase" evidence="7">
    <location>
        <begin position="492"/>
        <end position="634"/>
    </location>
</feature>
<dbReference type="EMBL" id="DUJS01000004">
    <property type="protein sequence ID" value="HII70731.1"/>
    <property type="molecule type" value="Genomic_DNA"/>
</dbReference>
<dbReference type="GO" id="GO:0004812">
    <property type="term" value="F:aminoacyl-tRNA ligase activity"/>
    <property type="evidence" value="ECO:0007669"/>
    <property type="project" value="InterPro"/>
</dbReference>
<dbReference type="NCBIfam" id="NF003107">
    <property type="entry name" value="PRK04028.1"/>
    <property type="match status" value="1"/>
</dbReference>
<dbReference type="InterPro" id="IPR023168">
    <property type="entry name" value="GatB_Yqey_C_2"/>
</dbReference>
<dbReference type="InterPro" id="IPR017959">
    <property type="entry name" value="Asn/Gln-tRNA_amidoTrfase_suB/E"/>
</dbReference>
<comment type="caution">
    <text evidence="8">The sequence shown here is derived from an EMBL/GenBank/DDBJ whole genome shotgun (WGS) entry which is preliminary data.</text>
</comment>
<sequence length="640" mass="71622">MREEDLDWEEIGLRVGLEIHRQLDTSRKLFCRCTPELVEEVPKEPKVRRKLRPVQSEMGEFDPAALEEFKRDRTFYYLADGSFSCLVELDEEPPHEPCSEALDVAIKVTLLLGGSVVDEVHVMRKMVIDGSNTTGFQRTMLVGFGGEVPTSEGPVRISTVCLEEDAARKVKGRDQDLEVDYCLDRLGIPLIEVSTEPDIRTPEQAREAAERIGEAIKAVGGVKSGIGTVRQDVNVSIEGGAVQEIKGVQDLNLIPKVVKYEALRQANLLRIRDELRERGVSETDLIDCEPMDVTDVFEDTDSEVIRRELERGGVVYALLLPGFEGILGWELCPGRRFGTELADYARRRGVSGLFHSDELPKYGISEEEVEAVRQRLGAEDGDGFVLIAGPEDRVKSAMEAVKDRAIMALKGVPAETRRARKDGTTEYMRPRPGAARMYPETDIPPVVIDEDRVKELAEELPEKPWERKERLAEEYGLGEELVEQMFEHGVVDEFEEIVEETGVEPKVAAATLVNTIPRLEKDGYPVDNLTIDHVKEVLRLYAEGAIAKSGIEELLGALAADPDSDPEELAEELGIVMASEEEIEEVVEEAIRRYEDKIRERGMAVMGKIMGEVMEVLRGRADGKRVSELVRERIREISGE</sequence>
<dbReference type="NCBIfam" id="TIGR00134">
    <property type="entry name" value="gatE_arch"/>
    <property type="match status" value="1"/>
</dbReference>
<evidence type="ECO:0000259" key="7">
    <source>
        <dbReference type="SMART" id="SM00845"/>
    </source>
</evidence>
<dbReference type="SUPFAM" id="SSF55261">
    <property type="entry name" value="GAD domain-like"/>
    <property type="match status" value="1"/>
</dbReference>
<dbReference type="InterPro" id="IPR003789">
    <property type="entry name" value="Asn/Gln_tRNA_amidoTrase-B-like"/>
</dbReference>
<proteinExistence type="inferred from homology"/>
<dbReference type="Gene3D" id="1.10.10.410">
    <property type="match status" value="1"/>
</dbReference>
<accession>A0A832WS46</accession>
<protein>
    <recommendedName>
        <fullName evidence="6">Glutamyl-tRNA(Gln) amidotransferase subunit E</fullName>
        <shortName evidence="6">Glu-ADT subunit E</shortName>
        <ecNumber evidence="6">6.3.5.-</ecNumber>
    </recommendedName>
</protein>
<evidence type="ECO:0000256" key="2">
    <source>
        <dbReference type="ARBA" id="ARBA00022741"/>
    </source>
</evidence>
<comment type="catalytic activity">
    <reaction evidence="5 6">
        <text>L-glutamyl-tRNA(Gln) + L-glutamine + ATP + H2O = L-glutaminyl-tRNA(Gln) + L-glutamate + ADP + phosphate + H(+)</text>
        <dbReference type="Rhea" id="RHEA:17521"/>
        <dbReference type="Rhea" id="RHEA-COMP:9681"/>
        <dbReference type="Rhea" id="RHEA-COMP:9684"/>
        <dbReference type="ChEBI" id="CHEBI:15377"/>
        <dbReference type="ChEBI" id="CHEBI:15378"/>
        <dbReference type="ChEBI" id="CHEBI:29985"/>
        <dbReference type="ChEBI" id="CHEBI:30616"/>
        <dbReference type="ChEBI" id="CHEBI:43474"/>
        <dbReference type="ChEBI" id="CHEBI:58359"/>
        <dbReference type="ChEBI" id="CHEBI:78520"/>
        <dbReference type="ChEBI" id="CHEBI:78521"/>
        <dbReference type="ChEBI" id="CHEBI:456216"/>
    </reaction>
</comment>
<evidence type="ECO:0000313" key="8">
    <source>
        <dbReference type="EMBL" id="HII70731.1"/>
    </source>
</evidence>
<dbReference type="Pfam" id="PF02637">
    <property type="entry name" value="GatB_Yqey"/>
    <property type="match status" value="1"/>
</dbReference>
<dbReference type="OMA" id="YMRPLPG"/>
<dbReference type="GO" id="GO:0070681">
    <property type="term" value="P:glutaminyl-tRNAGln biosynthesis via transamidation"/>
    <property type="evidence" value="ECO:0007669"/>
    <property type="project" value="TreeGrafter"/>
</dbReference>
<dbReference type="Gene3D" id="1.10.150.380">
    <property type="entry name" value="GatB domain, N-terminal subdomain"/>
    <property type="match status" value="1"/>
</dbReference>
<dbReference type="RefSeq" id="WP_011018501.1">
    <property type="nucleotide sequence ID" value="NZ_DUJS01000004.1"/>
</dbReference>
<dbReference type="Pfam" id="PF02934">
    <property type="entry name" value="GatB_N"/>
    <property type="match status" value="1"/>
</dbReference>
<dbReference type="GO" id="GO:0006412">
    <property type="term" value="P:translation"/>
    <property type="evidence" value="ECO:0007669"/>
    <property type="project" value="UniProtKB-UniRule"/>
</dbReference>
<comment type="subunit">
    <text evidence="6">Heterodimer of GatD and GatE.</text>
</comment>
<name>A0A832WS46_9EURY</name>
<dbReference type="AlphaFoldDB" id="A0A832WS46"/>